<feature type="compositionally biased region" description="Basic and acidic residues" evidence="1">
    <location>
        <begin position="12"/>
        <end position="25"/>
    </location>
</feature>
<gene>
    <name evidence="2" type="ORF">CO057_03845</name>
</gene>
<comment type="caution">
    <text evidence="2">The sequence shown here is derived from an EMBL/GenBank/DDBJ whole genome shotgun (WGS) entry which is preliminary data.</text>
</comment>
<feature type="region of interest" description="Disordered" evidence="1">
    <location>
        <begin position="1"/>
        <end position="51"/>
    </location>
</feature>
<accession>A0A2M8ENC5</accession>
<reference evidence="3" key="1">
    <citation type="submission" date="2017-09" db="EMBL/GenBank/DDBJ databases">
        <title>Depth-based differentiation of microbial function through sediment-hosted aquifers and enrichment of novel symbionts in the deep terrestrial subsurface.</title>
        <authorList>
            <person name="Probst A.J."/>
            <person name="Ladd B."/>
            <person name="Jarett J.K."/>
            <person name="Geller-Mcgrath D.E."/>
            <person name="Sieber C.M.K."/>
            <person name="Emerson J.B."/>
            <person name="Anantharaman K."/>
            <person name="Thomas B.C."/>
            <person name="Malmstrom R."/>
            <person name="Stieglmeier M."/>
            <person name="Klingl A."/>
            <person name="Woyke T."/>
            <person name="Ryan C.M."/>
            <person name="Banfield J.F."/>
        </authorList>
    </citation>
    <scope>NUCLEOTIDE SEQUENCE [LARGE SCALE GENOMIC DNA]</scope>
</reference>
<proteinExistence type="predicted"/>
<dbReference type="Proteomes" id="UP000230251">
    <property type="component" value="Unassembled WGS sequence"/>
</dbReference>
<evidence type="ECO:0000256" key="1">
    <source>
        <dbReference type="SAM" id="MobiDB-lite"/>
    </source>
</evidence>
<evidence type="ECO:0000313" key="3">
    <source>
        <dbReference type="Proteomes" id="UP000230251"/>
    </source>
</evidence>
<organism evidence="2 3">
    <name type="scientific">Candidatus Uhrbacteria bacterium CG_4_9_14_0_2_um_filter_41_50</name>
    <dbReference type="NCBI Taxonomy" id="1975031"/>
    <lineage>
        <taxon>Bacteria</taxon>
        <taxon>Candidatus Uhriibacteriota</taxon>
    </lineage>
</organism>
<evidence type="ECO:0000313" key="2">
    <source>
        <dbReference type="EMBL" id="PJC24230.1"/>
    </source>
</evidence>
<sequence length="772" mass="86184">MAKKKRNADSSSHGDRRSDKDYVKDRTRRRKGYGDTSGDHDSGTGIDPTEKLELKRQADIRNALLKLGEEDKSNEELIDDAFAEVEKRARGFEIDAREIAFVREYFKEFTITDPDVARMAADWMTAAKDASEEDLKFGFASTTADLLISGFERKKEQLLALQKDADNKPIRGKTATDRRELIDGIEESYREDPIGAISRLEQALRDFGVVEAEIDVLHDPTLPSAEEILVKKKEEFDRLAAILQAKIETYALVEKDAAETKAEIEEQINKARLDFNSDPDSALSVLKELHADLELAKPSEQQMLNLVGRYRELLSSPYLDPDFVSNWNQYVDNYLENFKTDSANSFLEMDNAFESVKEVADQQILHHVLLDNLKTLFLKIKGVETLAQLGKPEKRQLKRITDGWTTDFKNDPEASLVRLAQEVENRDAELNFRNALNSYLAERSTMSFNMGEKKVDVKARAGDAKASYLEQYTNNNDEAIDRLIEQRELVKDINSYAEMLSARGVRSRGKYNFVGQYHDLRISEDGEENEMANERLLIEKIFAEYLLRAAAAGVRKGDIRDLKDTVNQAIEAGEHLGDLIEFLQEKVEELPPVVEEDTEDDDTVRAVIEGDVDEDDDTEIIDTARTNADDTGGIGARTIAAGAAAAGAVAAGAAAIASRDSHDGEKDSAEVVQLHTQAEVAETPNKNEEKKSLLTLPFRAVGMVGETAWWPVEKVYKNKSVQKGAMVGGGVVGGALYAGWKAFKGLWGFGRKLIGLDEVKILGDEEKKKKAA</sequence>
<dbReference type="EMBL" id="PFSI01000055">
    <property type="protein sequence ID" value="PJC24230.1"/>
    <property type="molecule type" value="Genomic_DNA"/>
</dbReference>
<protein>
    <submittedName>
        <fullName evidence="2">Uncharacterized protein</fullName>
    </submittedName>
</protein>
<name>A0A2M8ENC5_9BACT</name>
<dbReference type="AlphaFoldDB" id="A0A2M8ENC5"/>
<feature type="compositionally biased region" description="Basic and acidic residues" evidence="1">
    <location>
        <begin position="37"/>
        <end position="51"/>
    </location>
</feature>